<gene>
    <name evidence="3" type="ORF">FE782_28430</name>
</gene>
<evidence type="ECO:0000259" key="2">
    <source>
        <dbReference type="SMART" id="SM00226"/>
    </source>
</evidence>
<protein>
    <recommendedName>
        <fullName evidence="2">Phosphotyrosine protein phosphatase I domain-containing protein</fullName>
    </recommendedName>
</protein>
<dbReference type="AlphaFoldDB" id="A0A5R9G723"/>
<dbReference type="InterPro" id="IPR036196">
    <property type="entry name" value="Ptyr_pPase_sf"/>
</dbReference>
<comment type="caution">
    <text evidence="3">The sequence shown here is derived from an EMBL/GenBank/DDBJ whole genome shotgun (WGS) entry which is preliminary data.</text>
</comment>
<dbReference type="EMBL" id="VCIW01000028">
    <property type="protein sequence ID" value="TLS48794.1"/>
    <property type="molecule type" value="Genomic_DNA"/>
</dbReference>
<dbReference type="Pfam" id="PF01451">
    <property type="entry name" value="LMWPc"/>
    <property type="match status" value="1"/>
</dbReference>
<dbReference type="RefSeq" id="WP_138197742.1">
    <property type="nucleotide sequence ID" value="NZ_VCIW01000028.1"/>
</dbReference>
<accession>A0A5R9G723</accession>
<evidence type="ECO:0000313" key="4">
    <source>
        <dbReference type="Proteomes" id="UP000309676"/>
    </source>
</evidence>
<evidence type="ECO:0000313" key="3">
    <source>
        <dbReference type="EMBL" id="TLS48794.1"/>
    </source>
</evidence>
<dbReference type="PANTHER" id="PTHR43428:SF1">
    <property type="entry name" value="ARSENATE REDUCTASE"/>
    <property type="match status" value="1"/>
</dbReference>
<dbReference type="SMART" id="SM00226">
    <property type="entry name" value="LMWPc"/>
    <property type="match status" value="1"/>
</dbReference>
<organism evidence="3 4">
    <name type="scientific">Paenibacillus antri</name>
    <dbReference type="NCBI Taxonomy" id="2582848"/>
    <lineage>
        <taxon>Bacteria</taxon>
        <taxon>Bacillati</taxon>
        <taxon>Bacillota</taxon>
        <taxon>Bacilli</taxon>
        <taxon>Bacillales</taxon>
        <taxon>Paenibacillaceae</taxon>
        <taxon>Paenibacillus</taxon>
    </lineage>
</organism>
<dbReference type="GO" id="GO:0046685">
    <property type="term" value="P:response to arsenic-containing substance"/>
    <property type="evidence" value="ECO:0007669"/>
    <property type="project" value="UniProtKB-KW"/>
</dbReference>
<dbReference type="Proteomes" id="UP000309676">
    <property type="component" value="Unassembled WGS sequence"/>
</dbReference>
<proteinExistence type="predicted"/>
<dbReference type="InterPro" id="IPR023485">
    <property type="entry name" value="Ptyr_pPase"/>
</dbReference>
<reference evidence="3 4" key="1">
    <citation type="submission" date="2019-05" db="EMBL/GenBank/DDBJ databases">
        <authorList>
            <person name="Narsing Rao M.P."/>
            <person name="Li W.J."/>
        </authorList>
    </citation>
    <scope>NUCLEOTIDE SEQUENCE [LARGE SCALE GENOMIC DNA]</scope>
    <source>
        <strain evidence="3 4">SYSU_K30003</strain>
    </source>
</reference>
<evidence type="ECO:0000256" key="1">
    <source>
        <dbReference type="ARBA" id="ARBA00022849"/>
    </source>
</evidence>
<feature type="domain" description="Phosphotyrosine protein phosphatase I" evidence="2">
    <location>
        <begin position="3"/>
        <end position="128"/>
    </location>
</feature>
<sequence>MMKTVVFLCPHNAAKSVIAKAYFDKLIDEKKLDFVATSSGTEPGKAVSPQVVQLMNEENIDVSHHVPRSVTTEELQSAWKIVSLGCDVNKLGSFREKMEAWDDIPPPSHDLIGARDAIRCRIETLVEEIEPT</sequence>
<dbReference type="OrthoDB" id="9784339at2"/>
<keyword evidence="1" id="KW-0059">Arsenical resistance</keyword>
<dbReference type="PANTHER" id="PTHR43428">
    <property type="entry name" value="ARSENATE REDUCTASE"/>
    <property type="match status" value="1"/>
</dbReference>
<keyword evidence="4" id="KW-1185">Reference proteome</keyword>
<dbReference type="SUPFAM" id="SSF52788">
    <property type="entry name" value="Phosphotyrosine protein phosphatases I"/>
    <property type="match status" value="1"/>
</dbReference>
<dbReference type="Gene3D" id="3.40.50.2300">
    <property type="match status" value="1"/>
</dbReference>
<name>A0A5R9G723_9BACL</name>